<keyword evidence="2" id="KW-1185">Reference proteome</keyword>
<evidence type="ECO:0000313" key="2">
    <source>
        <dbReference type="Proteomes" id="UP000828390"/>
    </source>
</evidence>
<comment type="caution">
    <text evidence="1">The sequence shown here is derived from an EMBL/GenBank/DDBJ whole genome shotgun (WGS) entry which is preliminary data.</text>
</comment>
<organism evidence="1 2">
    <name type="scientific">Dreissena polymorpha</name>
    <name type="common">Zebra mussel</name>
    <name type="synonym">Mytilus polymorpha</name>
    <dbReference type="NCBI Taxonomy" id="45954"/>
    <lineage>
        <taxon>Eukaryota</taxon>
        <taxon>Metazoa</taxon>
        <taxon>Spiralia</taxon>
        <taxon>Lophotrochozoa</taxon>
        <taxon>Mollusca</taxon>
        <taxon>Bivalvia</taxon>
        <taxon>Autobranchia</taxon>
        <taxon>Heteroconchia</taxon>
        <taxon>Euheterodonta</taxon>
        <taxon>Imparidentia</taxon>
        <taxon>Neoheterodontei</taxon>
        <taxon>Myida</taxon>
        <taxon>Dreissenoidea</taxon>
        <taxon>Dreissenidae</taxon>
        <taxon>Dreissena</taxon>
    </lineage>
</organism>
<proteinExistence type="predicted"/>
<sequence>MSTGLNLWVAEKKLCQTKSRPGNLPLALIKGPIKNDLAPLQWILEQVILKKNAWILV</sequence>
<dbReference type="AlphaFoldDB" id="A0A9D4NA93"/>
<reference evidence="1" key="1">
    <citation type="journal article" date="2019" name="bioRxiv">
        <title>The Genome of the Zebra Mussel, Dreissena polymorpha: A Resource for Invasive Species Research.</title>
        <authorList>
            <person name="McCartney M.A."/>
            <person name="Auch B."/>
            <person name="Kono T."/>
            <person name="Mallez S."/>
            <person name="Zhang Y."/>
            <person name="Obille A."/>
            <person name="Becker A."/>
            <person name="Abrahante J.E."/>
            <person name="Garbe J."/>
            <person name="Badalamenti J.P."/>
            <person name="Herman A."/>
            <person name="Mangelson H."/>
            <person name="Liachko I."/>
            <person name="Sullivan S."/>
            <person name="Sone E.D."/>
            <person name="Koren S."/>
            <person name="Silverstein K.A.T."/>
            <person name="Beckman K.B."/>
            <person name="Gohl D.M."/>
        </authorList>
    </citation>
    <scope>NUCLEOTIDE SEQUENCE</scope>
    <source>
        <strain evidence="1">Duluth1</strain>
        <tissue evidence="1">Whole animal</tissue>
    </source>
</reference>
<dbReference type="EMBL" id="JAIWYP010000001">
    <property type="protein sequence ID" value="KAH3889617.1"/>
    <property type="molecule type" value="Genomic_DNA"/>
</dbReference>
<gene>
    <name evidence="1" type="ORF">DPMN_013676</name>
</gene>
<dbReference type="Proteomes" id="UP000828390">
    <property type="component" value="Unassembled WGS sequence"/>
</dbReference>
<name>A0A9D4NA93_DREPO</name>
<accession>A0A9D4NA93</accession>
<reference evidence="1" key="2">
    <citation type="submission" date="2020-11" db="EMBL/GenBank/DDBJ databases">
        <authorList>
            <person name="McCartney M.A."/>
            <person name="Auch B."/>
            <person name="Kono T."/>
            <person name="Mallez S."/>
            <person name="Becker A."/>
            <person name="Gohl D.M."/>
            <person name="Silverstein K.A.T."/>
            <person name="Koren S."/>
            <person name="Bechman K.B."/>
            <person name="Herman A."/>
            <person name="Abrahante J.E."/>
            <person name="Garbe J."/>
        </authorList>
    </citation>
    <scope>NUCLEOTIDE SEQUENCE</scope>
    <source>
        <strain evidence="1">Duluth1</strain>
        <tissue evidence="1">Whole animal</tissue>
    </source>
</reference>
<evidence type="ECO:0000313" key="1">
    <source>
        <dbReference type="EMBL" id="KAH3889617.1"/>
    </source>
</evidence>
<protein>
    <submittedName>
        <fullName evidence="1">Uncharacterized protein</fullName>
    </submittedName>
</protein>